<dbReference type="GO" id="GO:0005829">
    <property type="term" value="C:cytosol"/>
    <property type="evidence" value="ECO:0007669"/>
    <property type="project" value="TreeGrafter"/>
</dbReference>
<dbReference type="AlphaFoldDB" id="A0A075UKX9"/>
<dbReference type="STRING" id="208439.AJAP_00415"/>
<proteinExistence type="inferred from homology"/>
<dbReference type="HOGENOM" id="CLU_001859_1_3_11"/>
<evidence type="ECO:0000256" key="9">
    <source>
        <dbReference type="PIRSR" id="PIRSR617736-1"/>
    </source>
</evidence>
<gene>
    <name evidence="12" type="primary">bglA1</name>
    <name evidence="12" type="ORF">AJAP_00415</name>
</gene>
<dbReference type="InterPro" id="IPR001360">
    <property type="entry name" value="Glyco_hydro_1"/>
</dbReference>
<evidence type="ECO:0000313" key="13">
    <source>
        <dbReference type="Proteomes" id="UP000028492"/>
    </source>
</evidence>
<feature type="binding site" evidence="10">
    <location>
        <begin position="406"/>
        <end position="407"/>
    </location>
    <ligand>
        <name>substrate</name>
    </ligand>
</feature>
<keyword evidence="4 11" id="KW-0378">Hydrolase</keyword>
<comment type="catalytic activity">
    <reaction evidence="1 11">
        <text>Hydrolysis of terminal, non-reducing beta-D-glucosyl residues with release of beta-D-glucose.</text>
        <dbReference type="EC" id="3.2.1.21"/>
    </reaction>
</comment>
<evidence type="ECO:0000313" key="12">
    <source>
        <dbReference type="EMBL" id="AIG73021.1"/>
    </source>
</evidence>
<dbReference type="SUPFAM" id="SSF51445">
    <property type="entry name" value="(Trans)glycosidases"/>
    <property type="match status" value="1"/>
</dbReference>
<feature type="active site" description="Proton donor" evidence="9">
    <location>
        <position position="169"/>
    </location>
</feature>
<dbReference type="FunFam" id="3.20.20.80:FF:000004">
    <property type="entry name" value="Beta-glucosidase 6-phospho-beta-glucosidase"/>
    <property type="match status" value="1"/>
</dbReference>
<organism evidence="12 13">
    <name type="scientific">Amycolatopsis japonica</name>
    <dbReference type="NCBI Taxonomy" id="208439"/>
    <lineage>
        <taxon>Bacteria</taxon>
        <taxon>Bacillati</taxon>
        <taxon>Actinomycetota</taxon>
        <taxon>Actinomycetes</taxon>
        <taxon>Pseudonocardiales</taxon>
        <taxon>Pseudonocardiaceae</taxon>
        <taxon>Amycolatopsis</taxon>
        <taxon>Amycolatopsis japonica group</taxon>
    </lineage>
</organism>
<dbReference type="PRINTS" id="PR00131">
    <property type="entry name" value="GLHYDRLASE1"/>
</dbReference>
<keyword evidence="13" id="KW-1185">Reference proteome</keyword>
<feature type="binding site" evidence="10">
    <location>
        <position position="124"/>
    </location>
    <ligand>
        <name>substrate</name>
    </ligand>
</feature>
<evidence type="ECO:0000256" key="7">
    <source>
        <dbReference type="ARBA" id="ARBA00023295"/>
    </source>
</evidence>
<dbReference type="GO" id="GO:0008422">
    <property type="term" value="F:beta-glucosidase activity"/>
    <property type="evidence" value="ECO:0007669"/>
    <property type="project" value="UniProtKB-EC"/>
</dbReference>
<dbReference type="InterPro" id="IPR017736">
    <property type="entry name" value="Glyco_hydro_1_beta-glucosidase"/>
</dbReference>
<comment type="similarity">
    <text evidence="2 11">Belongs to the glycosyl hydrolase 1 family.</text>
</comment>
<feature type="binding site" evidence="10">
    <location>
        <position position="292"/>
    </location>
    <ligand>
        <name>substrate</name>
    </ligand>
</feature>
<dbReference type="Pfam" id="PF00232">
    <property type="entry name" value="Glyco_hydro_1"/>
    <property type="match status" value="1"/>
</dbReference>
<feature type="binding site" evidence="10">
    <location>
        <position position="399"/>
    </location>
    <ligand>
        <name>substrate</name>
    </ligand>
</feature>
<dbReference type="EC" id="3.2.1.21" evidence="3 11"/>
<accession>A0A075UKX9</accession>
<name>A0A075UKX9_9PSEU</name>
<evidence type="ECO:0000256" key="2">
    <source>
        <dbReference type="ARBA" id="ARBA00010838"/>
    </source>
</evidence>
<keyword evidence="7 11" id="KW-0326">Glycosidase</keyword>
<evidence type="ECO:0000256" key="11">
    <source>
        <dbReference type="RuleBase" id="RU361175"/>
    </source>
</evidence>
<dbReference type="InterPro" id="IPR017853">
    <property type="entry name" value="GH"/>
</dbReference>
<dbReference type="PANTHER" id="PTHR10353:SF36">
    <property type="entry name" value="LP05116P"/>
    <property type="match status" value="1"/>
</dbReference>
<dbReference type="InterPro" id="IPR033132">
    <property type="entry name" value="GH_1_N_CS"/>
</dbReference>
<dbReference type="Proteomes" id="UP000028492">
    <property type="component" value="Chromosome"/>
</dbReference>
<dbReference type="EMBL" id="CP008953">
    <property type="protein sequence ID" value="AIG73021.1"/>
    <property type="molecule type" value="Genomic_DNA"/>
</dbReference>
<protein>
    <recommendedName>
        <fullName evidence="3 11">Beta-glucosidase</fullName>
        <ecNumber evidence="3 11">3.2.1.21</ecNumber>
    </recommendedName>
</protein>
<keyword evidence="6" id="KW-0119">Carbohydrate metabolism</keyword>
<dbReference type="PROSITE" id="PS00653">
    <property type="entry name" value="GLYCOSYL_HYDROL_F1_2"/>
    <property type="match status" value="1"/>
</dbReference>
<evidence type="ECO:0000256" key="5">
    <source>
        <dbReference type="ARBA" id="ARBA00023001"/>
    </source>
</evidence>
<feature type="active site" description="Nucleophile" evidence="9">
    <location>
        <position position="352"/>
    </location>
</feature>
<evidence type="ECO:0000256" key="4">
    <source>
        <dbReference type="ARBA" id="ARBA00022801"/>
    </source>
</evidence>
<sequence length="443" mass="49254">MPPVENPTFPSEFLWGVSTSAFQIEGATGEGGRGQSIWDTFTETEGKIARAEHAKVAADHFHRYSEDIALMAELGVGAYRMSFAWPRIQPDGDGKPNAEGLAFYDELLDEVCAAGIAPTGTLFHWDLPQALEDKGGWLSRDTAERFGEYAAIVGERFSDRVKMWIPLNEPMVMSIFGYAIGEYAPGKTLLLDALPTAHYQNLAHGLAVQALRAAGARSVGTANNHSPIWPATDSPEDKAAGEWIDALINRTYADPVLLGRYPEQVVAHLPAGFADDLPTIAQPLDFYGVNYYEPQGVAAPGEGNPLPFELRAIEGYPMTTNDSPIVPHGLRDLLVGFHERYREHLPPVYITENGCSFDDVVAEDGHVHDQERIDFLDSHLVAVREAMDAGVDVRGYFVWSLMDNFEWSKGYQPRFGLVHIDYETQKRTPKDSFGWYRKLIRHE</sequence>
<dbReference type="NCBIfam" id="TIGR03356">
    <property type="entry name" value="BGL"/>
    <property type="match status" value="1"/>
</dbReference>
<dbReference type="GO" id="GO:0030245">
    <property type="term" value="P:cellulose catabolic process"/>
    <property type="evidence" value="ECO:0007669"/>
    <property type="project" value="UniProtKB-KW"/>
</dbReference>
<evidence type="ECO:0000256" key="6">
    <source>
        <dbReference type="ARBA" id="ARBA00023277"/>
    </source>
</evidence>
<reference evidence="12 13" key="1">
    <citation type="journal article" date="2014" name="J. Biotechnol.">
        <title>Complete genome sequence of the actinobacterium Amycolatopsis japonica MG417-CF17(T) (=DSM 44213T) producing (S,S)-N,N'-ethylenediaminedisuccinic acid.</title>
        <authorList>
            <person name="Stegmann E."/>
            <person name="Albersmeier A."/>
            <person name="Spohn M."/>
            <person name="Gert H."/>
            <person name="Weber T."/>
            <person name="Wohlleben W."/>
            <person name="Kalinowski J."/>
            <person name="Ruckert C."/>
        </authorList>
    </citation>
    <scope>NUCLEOTIDE SEQUENCE [LARGE SCALE GENOMIC DNA]</scope>
    <source>
        <strain evidence="13">MG417-CF17 (DSM 44213)</strain>
    </source>
</reference>
<keyword evidence="8" id="KW-0624">Polysaccharide degradation</keyword>
<evidence type="ECO:0000256" key="8">
    <source>
        <dbReference type="ARBA" id="ARBA00023326"/>
    </source>
</evidence>
<evidence type="ECO:0000256" key="10">
    <source>
        <dbReference type="PIRSR" id="PIRSR617736-2"/>
    </source>
</evidence>
<dbReference type="PANTHER" id="PTHR10353">
    <property type="entry name" value="GLYCOSYL HYDROLASE"/>
    <property type="match status" value="1"/>
</dbReference>
<feature type="binding site" evidence="10">
    <location>
        <position position="168"/>
    </location>
    <ligand>
        <name>substrate</name>
    </ligand>
</feature>
<keyword evidence="5" id="KW-0136">Cellulose degradation</keyword>
<dbReference type="eggNOG" id="COG2723">
    <property type="taxonomic scope" value="Bacteria"/>
</dbReference>
<evidence type="ECO:0000256" key="3">
    <source>
        <dbReference type="ARBA" id="ARBA00012744"/>
    </source>
</evidence>
<evidence type="ECO:0000256" key="1">
    <source>
        <dbReference type="ARBA" id="ARBA00000448"/>
    </source>
</evidence>
<feature type="binding site" evidence="10">
    <location>
        <position position="23"/>
    </location>
    <ligand>
        <name>substrate</name>
    </ligand>
</feature>
<dbReference type="Gene3D" id="3.20.20.80">
    <property type="entry name" value="Glycosidases"/>
    <property type="match status" value="1"/>
</dbReference>
<dbReference type="KEGG" id="aja:AJAP_00415"/>